<dbReference type="RefSeq" id="WP_165099796.1">
    <property type="nucleotide sequence ID" value="NZ_CP049056.1"/>
</dbReference>
<keyword evidence="8" id="KW-1185">Reference proteome</keyword>
<dbReference type="KEGG" id="hdh:G5B40_14040"/>
<evidence type="ECO:0000313" key="7">
    <source>
        <dbReference type="EMBL" id="QIE56481.1"/>
    </source>
</evidence>
<dbReference type="InterPro" id="IPR036909">
    <property type="entry name" value="Cyt_c-like_dom_sf"/>
</dbReference>
<feature type="chain" id="PRO_5029804632" evidence="5">
    <location>
        <begin position="21"/>
        <end position="135"/>
    </location>
</feature>
<dbReference type="EMBL" id="CP049056">
    <property type="protein sequence ID" value="QIE56481.1"/>
    <property type="molecule type" value="Genomic_DNA"/>
</dbReference>
<protein>
    <submittedName>
        <fullName evidence="7">C-type cytochrome</fullName>
    </submittedName>
</protein>
<dbReference type="AlphaFoldDB" id="A0A7L5BYF7"/>
<gene>
    <name evidence="7" type="ORF">G5B40_14040</name>
</gene>
<dbReference type="Gene3D" id="1.10.760.10">
    <property type="entry name" value="Cytochrome c-like domain"/>
    <property type="match status" value="1"/>
</dbReference>
<evidence type="ECO:0000256" key="5">
    <source>
        <dbReference type="SAM" id="SignalP"/>
    </source>
</evidence>
<dbReference type="GO" id="GO:0009055">
    <property type="term" value="F:electron transfer activity"/>
    <property type="evidence" value="ECO:0007669"/>
    <property type="project" value="InterPro"/>
</dbReference>
<feature type="domain" description="Cytochrome c" evidence="6">
    <location>
        <begin position="41"/>
        <end position="133"/>
    </location>
</feature>
<keyword evidence="5" id="KW-0732">Signal</keyword>
<dbReference type="PROSITE" id="PS51007">
    <property type="entry name" value="CYTC"/>
    <property type="match status" value="1"/>
</dbReference>
<evidence type="ECO:0000256" key="2">
    <source>
        <dbReference type="ARBA" id="ARBA00022723"/>
    </source>
</evidence>
<evidence type="ECO:0000256" key="1">
    <source>
        <dbReference type="ARBA" id="ARBA00022617"/>
    </source>
</evidence>
<evidence type="ECO:0000256" key="3">
    <source>
        <dbReference type="ARBA" id="ARBA00023004"/>
    </source>
</evidence>
<dbReference type="GO" id="GO:0020037">
    <property type="term" value="F:heme binding"/>
    <property type="evidence" value="ECO:0007669"/>
    <property type="project" value="InterPro"/>
</dbReference>
<keyword evidence="3 4" id="KW-0408">Iron</keyword>
<dbReference type="Proteomes" id="UP000503336">
    <property type="component" value="Chromosome"/>
</dbReference>
<dbReference type="GO" id="GO:0046872">
    <property type="term" value="F:metal ion binding"/>
    <property type="evidence" value="ECO:0007669"/>
    <property type="project" value="UniProtKB-KW"/>
</dbReference>
<dbReference type="Pfam" id="PF00034">
    <property type="entry name" value="Cytochrom_C"/>
    <property type="match status" value="1"/>
</dbReference>
<name>A0A7L5BYF7_9RHOB</name>
<sequence>MIRHLVLALILAPIAAEATALVEYVVNDGASIPAPLAEWSGGPGPGEALYQSAGCAACHDGPDAPDLADIGRRLTTGEIRLMIVEPRILFPGTAMPAYYTPGRMGEAPDELVGATRLTALEIEQIIAYLMRAETP</sequence>
<reference evidence="7 8" key="1">
    <citation type="submission" date="2020-02" db="EMBL/GenBank/DDBJ databases">
        <title>complete genome sequence of Rhodobacteraceae bacterium.</title>
        <authorList>
            <person name="Park J."/>
            <person name="Kim Y.-S."/>
            <person name="Kim K.-H."/>
        </authorList>
    </citation>
    <scope>NUCLEOTIDE SEQUENCE [LARGE SCALE GENOMIC DNA]</scope>
    <source>
        <strain evidence="7 8">RR4-56</strain>
    </source>
</reference>
<dbReference type="SUPFAM" id="SSF46626">
    <property type="entry name" value="Cytochrome c"/>
    <property type="match status" value="1"/>
</dbReference>
<accession>A0A7L5BYF7</accession>
<dbReference type="InterPro" id="IPR009056">
    <property type="entry name" value="Cyt_c-like_dom"/>
</dbReference>
<organism evidence="7 8">
    <name type="scientific">Pikeienuella piscinae</name>
    <dbReference type="NCBI Taxonomy" id="2748098"/>
    <lineage>
        <taxon>Bacteria</taxon>
        <taxon>Pseudomonadati</taxon>
        <taxon>Pseudomonadota</taxon>
        <taxon>Alphaproteobacteria</taxon>
        <taxon>Rhodobacterales</taxon>
        <taxon>Paracoccaceae</taxon>
        <taxon>Pikeienuella</taxon>
    </lineage>
</organism>
<evidence type="ECO:0000256" key="4">
    <source>
        <dbReference type="PROSITE-ProRule" id="PRU00433"/>
    </source>
</evidence>
<keyword evidence="2 4" id="KW-0479">Metal-binding</keyword>
<feature type="signal peptide" evidence="5">
    <location>
        <begin position="1"/>
        <end position="20"/>
    </location>
</feature>
<evidence type="ECO:0000259" key="6">
    <source>
        <dbReference type="PROSITE" id="PS51007"/>
    </source>
</evidence>
<evidence type="ECO:0000313" key="8">
    <source>
        <dbReference type="Proteomes" id="UP000503336"/>
    </source>
</evidence>
<proteinExistence type="predicted"/>
<keyword evidence="1 4" id="KW-0349">Heme</keyword>